<dbReference type="InterPro" id="IPR058355">
    <property type="entry name" value="DUF8042"/>
</dbReference>
<evidence type="ECO:0000313" key="3">
    <source>
        <dbReference type="Proteomes" id="UP000004738"/>
    </source>
</evidence>
<name>K1LIZ0_9BACL</name>
<comment type="caution">
    <text evidence="2">The sequence shown here is derived from an EMBL/GenBank/DDBJ whole genome shotgun (WGS) entry which is preliminary data.</text>
</comment>
<dbReference type="Proteomes" id="UP000004738">
    <property type="component" value="Unassembled WGS sequence"/>
</dbReference>
<dbReference type="Pfam" id="PF26154">
    <property type="entry name" value="DUF8042"/>
    <property type="match status" value="1"/>
</dbReference>
<protein>
    <recommendedName>
        <fullName evidence="1">DUF8042 domain-containing protein</fullName>
    </recommendedName>
</protein>
<accession>K1LIZ0</accession>
<keyword evidence="3" id="KW-1185">Reference proteome</keyword>
<organism evidence="2 3">
    <name type="scientific">Solibacillus isronensis B3W22</name>
    <dbReference type="NCBI Taxonomy" id="1224748"/>
    <lineage>
        <taxon>Bacteria</taxon>
        <taxon>Bacillati</taxon>
        <taxon>Bacillota</taxon>
        <taxon>Bacilli</taxon>
        <taxon>Bacillales</taxon>
        <taxon>Caryophanaceae</taxon>
        <taxon>Solibacillus</taxon>
    </lineage>
</organism>
<gene>
    <name evidence="2" type="ORF">B857_02808</name>
</gene>
<dbReference type="AlphaFoldDB" id="K1LIZ0"/>
<proteinExistence type="predicted"/>
<dbReference type="RefSeq" id="WP_008407341.1">
    <property type="nucleotide sequence ID" value="NZ_AMCK01000016.1"/>
</dbReference>
<dbReference type="EMBL" id="AMCK01000016">
    <property type="protein sequence ID" value="EKB44354.1"/>
    <property type="molecule type" value="Genomic_DNA"/>
</dbReference>
<dbReference type="PATRIC" id="fig|1224748.3.peg.2778"/>
<sequence>MDKKEIVEEYLNYLNKIPNGLQNISDNLRANNKELALSEILNFIEGISWLTQVEPVVSEQGINHDLNKKKLDSFLNLINEGLEKQDFVLVADILEYEMIPYFGEVLASN</sequence>
<reference evidence="2 3" key="1">
    <citation type="journal article" date="2012" name="J. Bacteriol.">
        <title>Draft Genome Sequence of Bacillus isronensis Strain B3W22, Isolated from the Upper Atmosphere.</title>
        <authorList>
            <person name="Shivaji S."/>
            <person name="Ara S."/>
            <person name="Singh S.K."/>
            <person name="Bandi S."/>
            <person name="Singh A."/>
            <person name="Pinnaka A.K."/>
        </authorList>
    </citation>
    <scope>NUCLEOTIDE SEQUENCE [LARGE SCALE GENOMIC DNA]</scope>
    <source>
        <strain evidence="2 3">B3W22</strain>
    </source>
</reference>
<feature type="domain" description="DUF8042" evidence="1">
    <location>
        <begin position="3"/>
        <end position="102"/>
    </location>
</feature>
<evidence type="ECO:0000313" key="2">
    <source>
        <dbReference type="EMBL" id="EKB44354.1"/>
    </source>
</evidence>
<evidence type="ECO:0000259" key="1">
    <source>
        <dbReference type="Pfam" id="PF26154"/>
    </source>
</evidence>